<dbReference type="AlphaFoldDB" id="A0A2N5ZK77"/>
<comment type="caution">
    <text evidence="1">The sequence shown here is derived from an EMBL/GenBank/DDBJ whole genome shotgun (WGS) entry which is preliminary data.</text>
</comment>
<dbReference type="SUPFAM" id="SSF49452">
    <property type="entry name" value="Starch-binding domain-like"/>
    <property type="match status" value="1"/>
</dbReference>
<dbReference type="EMBL" id="PKTG01000041">
    <property type="protein sequence ID" value="PLX19089.1"/>
    <property type="molecule type" value="Genomic_DNA"/>
</dbReference>
<sequence>MKNLRRVFSITVVLAFLVFLGCGGGGSLEVTPTDIAGNSNDQSTNSITDEQKELFAQAVPSISFVESDIRSQFNIEDLPDLESAPSRKAAINATDGNYFCFTVNPNYTSDYDSVNDYDILKFDFVMQWLDKPYGDPSARVIQGRQYIGTITYRLYYDENYDYTFVPAALVGANPAVEYKTPDTYVYGYVYDPIVPFRIEGADVIVSMAGYQYGVVKTDSKGYFAIPVFTTDTYENYVVSVMRDGFEVYSKSFNNIESHLNLGTIYLNPKPIIGNTVKGRARIDGSYATGATLYLCEYDPAIYDVEQGLTPIVAQAVLSDENGYFTITNVPPGEYGLCIMVNGYITYSDYIDLTSYPENGETIDVGDVYGYAQDPTDIEY</sequence>
<accession>A0A2N5ZK77</accession>
<dbReference type="InterPro" id="IPR013784">
    <property type="entry name" value="Carb-bd-like_fold"/>
</dbReference>
<dbReference type="Proteomes" id="UP000234857">
    <property type="component" value="Unassembled WGS sequence"/>
</dbReference>
<evidence type="ECO:0000313" key="2">
    <source>
        <dbReference type="Proteomes" id="UP000234857"/>
    </source>
</evidence>
<organism evidence="1 2">
    <name type="scientific">Muiribacterium halophilum</name>
    <dbReference type="NCBI Taxonomy" id="2053465"/>
    <lineage>
        <taxon>Bacteria</taxon>
        <taxon>Candidatus Muiribacteriota</taxon>
        <taxon>Candidatus Muiribacteriia</taxon>
        <taxon>Candidatus Muiribacteriales</taxon>
        <taxon>Candidatus Muiribacteriaceae</taxon>
        <taxon>Candidatus Muiribacterium</taxon>
    </lineage>
</organism>
<evidence type="ECO:0008006" key="3">
    <source>
        <dbReference type="Google" id="ProtNLM"/>
    </source>
</evidence>
<proteinExistence type="predicted"/>
<protein>
    <recommendedName>
        <fullName evidence="3">Carboxypeptidase regulatory-like domain-containing protein</fullName>
    </recommendedName>
</protein>
<name>A0A2N5ZK77_MUIH1</name>
<evidence type="ECO:0000313" key="1">
    <source>
        <dbReference type="EMBL" id="PLX19089.1"/>
    </source>
</evidence>
<dbReference type="PROSITE" id="PS51257">
    <property type="entry name" value="PROKAR_LIPOPROTEIN"/>
    <property type="match status" value="1"/>
</dbReference>
<gene>
    <name evidence="1" type="ORF">C0601_02650</name>
</gene>
<reference evidence="1 2" key="1">
    <citation type="submission" date="2017-11" db="EMBL/GenBank/DDBJ databases">
        <title>Genome-resolved metagenomics identifies genetic mobility, metabolic interactions, and unexpected diversity in perchlorate-reducing communities.</title>
        <authorList>
            <person name="Barnum T.P."/>
            <person name="Figueroa I.A."/>
            <person name="Carlstrom C.I."/>
            <person name="Lucas L.N."/>
            <person name="Engelbrektson A.L."/>
            <person name="Coates J.D."/>
        </authorList>
    </citation>
    <scope>NUCLEOTIDE SEQUENCE [LARGE SCALE GENOMIC DNA]</scope>
    <source>
        <strain evidence="1">BM706</strain>
    </source>
</reference>
<dbReference type="Gene3D" id="2.60.40.1120">
    <property type="entry name" value="Carboxypeptidase-like, regulatory domain"/>
    <property type="match status" value="1"/>
</dbReference>
<dbReference type="GO" id="GO:0030246">
    <property type="term" value="F:carbohydrate binding"/>
    <property type="evidence" value="ECO:0007669"/>
    <property type="project" value="InterPro"/>
</dbReference>